<name>A0A933LR80_UNCTE</name>
<gene>
    <name evidence="1" type="ORF">HY730_06805</name>
</gene>
<evidence type="ECO:0000313" key="2">
    <source>
        <dbReference type="Proteomes" id="UP000772181"/>
    </source>
</evidence>
<sequence>MTNLTKTLIKEEMLTRLATMPYSFGTKELNLANISRGNVGYNEWY</sequence>
<evidence type="ECO:0000313" key="1">
    <source>
        <dbReference type="EMBL" id="MBI4596072.1"/>
    </source>
</evidence>
<organism evidence="1 2">
    <name type="scientific">Tectimicrobiota bacterium</name>
    <dbReference type="NCBI Taxonomy" id="2528274"/>
    <lineage>
        <taxon>Bacteria</taxon>
        <taxon>Pseudomonadati</taxon>
        <taxon>Nitrospinota/Tectimicrobiota group</taxon>
        <taxon>Candidatus Tectimicrobiota</taxon>
    </lineage>
</organism>
<accession>A0A933LR80</accession>
<dbReference type="AlphaFoldDB" id="A0A933LR80"/>
<dbReference type="Proteomes" id="UP000772181">
    <property type="component" value="Unassembled WGS sequence"/>
</dbReference>
<reference evidence="1" key="1">
    <citation type="submission" date="2020-07" db="EMBL/GenBank/DDBJ databases">
        <title>Huge and variable diversity of episymbiotic CPR bacteria and DPANN archaea in groundwater ecosystems.</title>
        <authorList>
            <person name="He C.Y."/>
            <person name="Keren R."/>
            <person name="Whittaker M."/>
            <person name="Farag I.F."/>
            <person name="Doudna J."/>
            <person name="Cate J.H.D."/>
            <person name="Banfield J.F."/>
        </authorList>
    </citation>
    <scope>NUCLEOTIDE SEQUENCE</scope>
    <source>
        <strain evidence="1">NC_groundwater_1482_Ag_S-0.65um_47_24</strain>
    </source>
</reference>
<comment type="caution">
    <text evidence="1">The sequence shown here is derived from an EMBL/GenBank/DDBJ whole genome shotgun (WGS) entry which is preliminary data.</text>
</comment>
<protein>
    <submittedName>
        <fullName evidence="1">Uncharacterized protein</fullName>
    </submittedName>
</protein>
<dbReference type="EMBL" id="JACQWF010000303">
    <property type="protein sequence ID" value="MBI4596072.1"/>
    <property type="molecule type" value="Genomic_DNA"/>
</dbReference>
<proteinExistence type="predicted"/>